<name>A0A9N9WWN9_9DIPT</name>
<organism evidence="2 3">
    <name type="scientific">Chironomus riparius</name>
    <dbReference type="NCBI Taxonomy" id="315576"/>
    <lineage>
        <taxon>Eukaryota</taxon>
        <taxon>Metazoa</taxon>
        <taxon>Ecdysozoa</taxon>
        <taxon>Arthropoda</taxon>
        <taxon>Hexapoda</taxon>
        <taxon>Insecta</taxon>
        <taxon>Pterygota</taxon>
        <taxon>Neoptera</taxon>
        <taxon>Endopterygota</taxon>
        <taxon>Diptera</taxon>
        <taxon>Nematocera</taxon>
        <taxon>Chironomoidea</taxon>
        <taxon>Chironomidae</taxon>
        <taxon>Chironominae</taxon>
        <taxon>Chironomus</taxon>
    </lineage>
</organism>
<dbReference type="AlphaFoldDB" id="A0A9N9WWN9"/>
<dbReference type="PANTHER" id="PTHR13422">
    <property type="entry name" value="SIN3-HDAC COMPLEX-ASSOCIATED FACTOR"/>
    <property type="match status" value="1"/>
</dbReference>
<dbReference type="Proteomes" id="UP001153620">
    <property type="component" value="Chromosome 3"/>
</dbReference>
<evidence type="ECO:0000313" key="2">
    <source>
        <dbReference type="EMBL" id="CAG9808461.1"/>
    </source>
</evidence>
<dbReference type="GO" id="GO:0070822">
    <property type="term" value="C:Sin3-type complex"/>
    <property type="evidence" value="ECO:0007669"/>
    <property type="project" value="TreeGrafter"/>
</dbReference>
<dbReference type="GO" id="GO:0030336">
    <property type="term" value="P:negative regulation of cell migration"/>
    <property type="evidence" value="ECO:0007669"/>
    <property type="project" value="TreeGrafter"/>
</dbReference>
<proteinExistence type="predicted"/>
<feature type="region of interest" description="Disordered" evidence="1">
    <location>
        <begin position="119"/>
        <end position="147"/>
    </location>
</feature>
<dbReference type="PANTHER" id="PTHR13422:SF12">
    <property type="entry name" value="SIN3-HDAC COMPLEX-ASSOCIATED FACTOR"/>
    <property type="match status" value="1"/>
</dbReference>
<feature type="region of interest" description="Disordered" evidence="1">
    <location>
        <begin position="297"/>
        <end position="316"/>
    </location>
</feature>
<dbReference type="OrthoDB" id="10023333at2759"/>
<accession>A0A9N9WWN9</accession>
<feature type="compositionally biased region" description="Basic and acidic residues" evidence="1">
    <location>
        <begin position="303"/>
        <end position="316"/>
    </location>
</feature>
<gene>
    <name evidence="2" type="ORF">CHIRRI_LOCUS11300</name>
</gene>
<evidence type="ECO:0000256" key="1">
    <source>
        <dbReference type="SAM" id="MobiDB-lite"/>
    </source>
</evidence>
<feature type="compositionally biased region" description="Low complexity" evidence="1">
    <location>
        <begin position="124"/>
        <end position="133"/>
    </location>
</feature>
<keyword evidence="3" id="KW-1185">Reference proteome</keyword>
<protein>
    <recommendedName>
        <fullName evidence="4">Protein FAM60A</fullName>
    </recommendedName>
</protein>
<dbReference type="Pfam" id="PF15396">
    <property type="entry name" value="FAM60A"/>
    <property type="match status" value="1"/>
</dbReference>
<dbReference type="InterPro" id="IPR026065">
    <property type="entry name" value="FAM60A"/>
</dbReference>
<evidence type="ECO:0000313" key="3">
    <source>
        <dbReference type="Proteomes" id="UP001153620"/>
    </source>
</evidence>
<sequence length="439" mass="49926">MFSFHKPKVYRSTAGCCICKAKSSSSRFTDSKKYETDFIQCFQLENPRRGEICNACVLLVKRFKRLPPGSNRHWGHVVDARTGPGLKSMTKFKKRKEEQEVKEEKDRFNKIFKKSKKKFKKETSSLGGSSDDSPPSPTESQHSDDYDDGLFQKKFFSYTTRAQQQVLKRKEAELKAAKRKRKNPNPSKNAHWPANYFNLFSDVISDEVWCQKSTCCGAIYECKDLESVIINVASFKPCLQHQGKILHTTKVQPPQIQVPQHTTAIKKHQLFLKRHSEPSSVAKSSLSDISSNSIVTEFSNNNDKTEPMDSTDERKEKDNIIPQMIDIKFKTIHNDEKKNGLDKIENAYDQKELKEKLRKEVIHQETVKSLKSSSQVSNHPLSSVNGDKMSIFKYKLANIARFGGIGNDNSSDSGYEEVVQDGGNKLISMPPPADVMQSL</sequence>
<evidence type="ECO:0008006" key="4">
    <source>
        <dbReference type="Google" id="ProtNLM"/>
    </source>
</evidence>
<reference evidence="2" key="2">
    <citation type="submission" date="2022-10" db="EMBL/GenBank/DDBJ databases">
        <authorList>
            <consortium name="ENA_rothamsted_submissions"/>
            <consortium name="culmorum"/>
            <person name="King R."/>
        </authorList>
    </citation>
    <scope>NUCLEOTIDE SEQUENCE</scope>
</reference>
<reference evidence="2" key="1">
    <citation type="submission" date="2022-01" db="EMBL/GenBank/DDBJ databases">
        <authorList>
            <person name="King R."/>
        </authorList>
    </citation>
    <scope>NUCLEOTIDE SEQUENCE</scope>
</reference>
<dbReference type="EMBL" id="OU895879">
    <property type="protein sequence ID" value="CAG9808461.1"/>
    <property type="molecule type" value="Genomic_DNA"/>
</dbReference>